<evidence type="ECO:0000313" key="2">
    <source>
        <dbReference type="EMBL" id="SOH06443.1"/>
    </source>
</evidence>
<sequence>MWNITKADNKIQPKITTEMNGKGLTVNARLLPVLNFMGK</sequence>
<reference evidence="3" key="1">
    <citation type="submission" date="2017-10" db="EMBL/GenBank/DDBJ databases">
        <authorList>
            <person name="Frank J."/>
        </authorList>
    </citation>
    <scope>NUCLEOTIDE SEQUENCE [LARGE SCALE GENOMIC DNA]</scope>
</reference>
<name>A0A2C9CLH7_KUEST</name>
<evidence type="ECO:0000313" key="4">
    <source>
        <dbReference type="Proteomes" id="UP000501926"/>
    </source>
</evidence>
<proteinExistence type="predicted"/>
<gene>
    <name evidence="1" type="ORF">KsCSTR_26240</name>
    <name evidence="2" type="ORF">KSMBR1_3971</name>
</gene>
<reference evidence="1 4" key="3">
    <citation type="submission" date="2020-02" db="EMBL/GenBank/DDBJ databases">
        <title>Newly sequenced genome of strain CSTR1 showed variability in Candidatus Kuenenia stuttgartiensis genomes.</title>
        <authorList>
            <person name="Ding C."/>
            <person name="Adrian L."/>
        </authorList>
    </citation>
    <scope>NUCLEOTIDE SEQUENCE [LARGE SCALE GENOMIC DNA]</scope>
    <source>
        <strain evidence="1 4">CSTR1</strain>
    </source>
</reference>
<accession>A0A2C9CLH7</accession>
<organism evidence="2 3">
    <name type="scientific">Kuenenia stuttgartiensis</name>
    <dbReference type="NCBI Taxonomy" id="174633"/>
    <lineage>
        <taxon>Bacteria</taxon>
        <taxon>Pseudomonadati</taxon>
        <taxon>Planctomycetota</taxon>
        <taxon>Candidatus Brocadiia</taxon>
        <taxon>Candidatus Brocadiales</taxon>
        <taxon>Candidatus Brocadiaceae</taxon>
        <taxon>Candidatus Kuenenia</taxon>
    </lineage>
</organism>
<evidence type="ECO:0000313" key="3">
    <source>
        <dbReference type="Proteomes" id="UP000221734"/>
    </source>
</evidence>
<dbReference type="AlphaFoldDB" id="A0A2C9CLH7"/>
<reference evidence="2" key="2">
    <citation type="submission" date="2017-10" db="EMBL/GenBank/DDBJ databases">
        <authorList>
            <person name="Banno H."/>
            <person name="Chua N.-H."/>
        </authorList>
    </citation>
    <scope>NUCLEOTIDE SEQUENCE [LARGE SCALE GENOMIC DNA]</scope>
    <source>
        <strain evidence="2">Kuenenia_mbr1_ru-nijmegen</strain>
    </source>
</reference>
<dbReference type="EMBL" id="CP049055">
    <property type="protein sequence ID" value="QII12003.1"/>
    <property type="molecule type" value="Genomic_DNA"/>
</dbReference>
<protein>
    <submittedName>
        <fullName evidence="2">Uncharacterized protein</fullName>
    </submittedName>
</protein>
<dbReference type="Proteomes" id="UP000501926">
    <property type="component" value="Chromosome"/>
</dbReference>
<evidence type="ECO:0000313" key="1">
    <source>
        <dbReference type="EMBL" id="QII12003.1"/>
    </source>
</evidence>
<keyword evidence="3" id="KW-1185">Reference proteome</keyword>
<dbReference type="KEGG" id="kst:KSMBR1_3971"/>
<dbReference type="EMBL" id="LT934425">
    <property type="protein sequence ID" value="SOH06443.1"/>
    <property type="molecule type" value="Genomic_DNA"/>
</dbReference>
<dbReference type="Proteomes" id="UP000221734">
    <property type="component" value="Chromosome Kuenenia_stuttgartiensis_MBR1"/>
</dbReference>